<dbReference type="PANTHER" id="PTHR43760:SF1">
    <property type="entry name" value="ENDORIBONUCLEASE L-PSP_CHORISMATE MUTASE-LIKE DOMAIN-CONTAINING PROTEIN"/>
    <property type="match status" value="1"/>
</dbReference>
<dbReference type="InterPro" id="IPR035959">
    <property type="entry name" value="RutC-like_sf"/>
</dbReference>
<dbReference type="Pfam" id="PF01042">
    <property type="entry name" value="Ribonuc_L-PSP"/>
    <property type="match status" value="1"/>
</dbReference>
<name>A0A2R4MEK4_9HYPH</name>
<dbReference type="STRING" id="1122213.GCA_000423365_02218"/>
<evidence type="ECO:0000313" key="1">
    <source>
        <dbReference type="EMBL" id="AVX04442.1"/>
    </source>
</evidence>
<reference evidence="1 2" key="1">
    <citation type="submission" date="2017-05" db="EMBL/GenBank/DDBJ databases">
        <title>Genome Analysis of Maritalea myrionectae HL2708#5.</title>
        <authorList>
            <consortium name="Cotde Inc.-PKNU"/>
            <person name="Jang D."/>
            <person name="Oh H.-M."/>
        </authorList>
    </citation>
    <scope>NUCLEOTIDE SEQUENCE [LARGE SCALE GENOMIC DNA]</scope>
    <source>
        <strain evidence="1 2">HL2708#5</strain>
    </source>
</reference>
<evidence type="ECO:0000313" key="2">
    <source>
        <dbReference type="Proteomes" id="UP000258927"/>
    </source>
</evidence>
<dbReference type="KEGG" id="mmyr:MXMO3_01918"/>
<dbReference type="InterPro" id="IPR013813">
    <property type="entry name" value="Endoribo_LPSP/chorism_mut-like"/>
</dbReference>
<gene>
    <name evidence="1" type="ORF">MXMO3_01918</name>
</gene>
<organism evidence="1 2">
    <name type="scientific">Maritalea myrionectae</name>
    <dbReference type="NCBI Taxonomy" id="454601"/>
    <lineage>
        <taxon>Bacteria</taxon>
        <taxon>Pseudomonadati</taxon>
        <taxon>Pseudomonadota</taxon>
        <taxon>Alphaproteobacteria</taxon>
        <taxon>Hyphomicrobiales</taxon>
        <taxon>Devosiaceae</taxon>
        <taxon>Maritalea</taxon>
    </lineage>
</organism>
<dbReference type="InterPro" id="IPR006175">
    <property type="entry name" value="YjgF/YER057c/UK114"/>
</dbReference>
<dbReference type="SUPFAM" id="SSF55298">
    <property type="entry name" value="YjgF-like"/>
    <property type="match status" value="1"/>
</dbReference>
<dbReference type="Gene3D" id="3.30.1330.40">
    <property type="entry name" value="RutC-like"/>
    <property type="match status" value="1"/>
</dbReference>
<dbReference type="PANTHER" id="PTHR43760">
    <property type="entry name" value="ENDORIBONUCLEASE-RELATED"/>
    <property type="match status" value="1"/>
</dbReference>
<sequence length="154" mass="16071">MSAIESKLQDLGHTLPTPKAPLASYLPFKRSGNILYISGQLPMNEGGLTTGKLGDEIDVEQGQAAAEICALNILGQIKSAANVPLEDIVQFVKLSIYVASTPDFTDQHLVANGASNLIGEVFGEKGRHARAAVGVPSLPLGAAVEIEAIVEIAP</sequence>
<proteinExistence type="predicted"/>
<dbReference type="Proteomes" id="UP000258927">
    <property type="component" value="Chromosome"/>
</dbReference>
<accession>A0A2R4MEK4</accession>
<dbReference type="AlphaFoldDB" id="A0A2R4MEK4"/>
<dbReference type="RefSeq" id="WP_117395721.1">
    <property type="nucleotide sequence ID" value="NZ_CP021330.1"/>
</dbReference>
<keyword evidence="2" id="KW-1185">Reference proteome</keyword>
<dbReference type="CDD" id="cd02199">
    <property type="entry name" value="YjgF_YER057c_UK114_like_1"/>
    <property type="match status" value="1"/>
</dbReference>
<dbReference type="EMBL" id="CP021330">
    <property type="protein sequence ID" value="AVX04442.1"/>
    <property type="molecule type" value="Genomic_DNA"/>
</dbReference>
<protein>
    <submittedName>
        <fullName evidence="1">NAD(P)H dehydrogenase (Quinone)</fullName>
    </submittedName>
</protein>